<evidence type="ECO:0000256" key="4">
    <source>
        <dbReference type="ARBA" id="ARBA00022729"/>
    </source>
</evidence>
<feature type="signal peptide" evidence="8">
    <location>
        <begin position="1"/>
        <end position="19"/>
    </location>
</feature>
<keyword evidence="3" id="KW-0479">Metal-binding</keyword>
<evidence type="ECO:0000256" key="8">
    <source>
        <dbReference type="SAM" id="SignalP"/>
    </source>
</evidence>
<evidence type="ECO:0000256" key="6">
    <source>
        <dbReference type="ARBA" id="ARBA00022837"/>
    </source>
</evidence>
<evidence type="ECO:0000256" key="7">
    <source>
        <dbReference type="ARBA" id="ARBA00023157"/>
    </source>
</evidence>
<dbReference type="InterPro" id="IPR011118">
    <property type="entry name" value="Tannase/feruloyl_esterase"/>
</dbReference>
<feature type="chain" id="PRO_5031513809" evidence="8">
    <location>
        <begin position="20"/>
        <end position="581"/>
    </location>
</feature>
<proteinExistence type="inferred from homology"/>
<dbReference type="GO" id="GO:0046872">
    <property type="term" value="F:metal ion binding"/>
    <property type="evidence" value="ECO:0007669"/>
    <property type="project" value="UniProtKB-KW"/>
</dbReference>
<dbReference type="EMBL" id="JACLAU010000002">
    <property type="protein sequence ID" value="MBC2650514.1"/>
    <property type="molecule type" value="Genomic_DNA"/>
</dbReference>
<dbReference type="SUPFAM" id="SSF53474">
    <property type="entry name" value="alpha/beta-Hydrolases"/>
    <property type="match status" value="1"/>
</dbReference>
<keyword evidence="6" id="KW-0106">Calcium</keyword>
<dbReference type="AlphaFoldDB" id="A0A7X1F5B4"/>
<evidence type="ECO:0000256" key="5">
    <source>
        <dbReference type="ARBA" id="ARBA00022801"/>
    </source>
</evidence>
<dbReference type="PANTHER" id="PTHR33938">
    <property type="entry name" value="FERULOYL ESTERASE B-RELATED"/>
    <property type="match status" value="1"/>
</dbReference>
<keyword evidence="4 8" id="KW-0732">Signal</keyword>
<evidence type="ECO:0000313" key="9">
    <source>
        <dbReference type="EMBL" id="MBC2650514.1"/>
    </source>
</evidence>
<accession>A0A7X1F5B4</accession>
<name>A0A7X1F5B4_9SPHN</name>
<dbReference type="PANTHER" id="PTHR33938:SF15">
    <property type="entry name" value="FERULOYL ESTERASE B-RELATED"/>
    <property type="match status" value="1"/>
</dbReference>
<dbReference type="Proteomes" id="UP000520156">
    <property type="component" value="Unassembled WGS sequence"/>
</dbReference>
<organism evidence="9 10">
    <name type="scientific">Novosphingobium aerophilum</name>
    <dbReference type="NCBI Taxonomy" id="2839843"/>
    <lineage>
        <taxon>Bacteria</taxon>
        <taxon>Pseudomonadati</taxon>
        <taxon>Pseudomonadota</taxon>
        <taxon>Alphaproteobacteria</taxon>
        <taxon>Sphingomonadales</taxon>
        <taxon>Sphingomonadaceae</taxon>
        <taxon>Novosphingobium</taxon>
    </lineage>
</organism>
<dbReference type="InterPro" id="IPR029058">
    <property type="entry name" value="AB_hydrolase_fold"/>
</dbReference>
<keyword evidence="5 9" id="KW-0378">Hydrolase</keyword>
<keyword evidence="10" id="KW-1185">Reference proteome</keyword>
<protein>
    <submittedName>
        <fullName evidence="9">Tannase/feruloyl esterase family alpha/beta hydrolase</fullName>
    </submittedName>
</protein>
<evidence type="ECO:0000256" key="1">
    <source>
        <dbReference type="ARBA" id="ARBA00006249"/>
    </source>
</evidence>
<keyword evidence="2" id="KW-0719">Serine esterase</keyword>
<comment type="similarity">
    <text evidence="1">Belongs to the tannase family.</text>
</comment>
<gene>
    <name evidence="9" type="ORF">H7F49_02220</name>
</gene>
<comment type="caution">
    <text evidence="9">The sequence shown here is derived from an EMBL/GenBank/DDBJ whole genome shotgun (WGS) entry which is preliminary data.</text>
</comment>
<dbReference type="RefSeq" id="WP_185681948.1">
    <property type="nucleotide sequence ID" value="NZ_JACLAU010000002.1"/>
</dbReference>
<keyword evidence="7" id="KW-1015">Disulfide bond</keyword>
<dbReference type="Pfam" id="PF07519">
    <property type="entry name" value="Tannase"/>
    <property type="match status" value="1"/>
</dbReference>
<evidence type="ECO:0000256" key="2">
    <source>
        <dbReference type="ARBA" id="ARBA00022487"/>
    </source>
</evidence>
<evidence type="ECO:0000256" key="3">
    <source>
        <dbReference type="ARBA" id="ARBA00022723"/>
    </source>
</evidence>
<dbReference type="Gene3D" id="3.40.50.1820">
    <property type="entry name" value="alpha/beta hydrolase"/>
    <property type="match status" value="1"/>
</dbReference>
<reference evidence="9 10" key="1">
    <citation type="submission" date="2020-08" db="EMBL/GenBank/DDBJ databases">
        <title>The genome sequence of Novosphingobium flavum 4Y4.</title>
        <authorList>
            <person name="Liu Y."/>
        </authorList>
    </citation>
    <scope>NUCLEOTIDE SEQUENCE [LARGE SCALE GENOMIC DNA]</scope>
    <source>
        <strain evidence="9 10">4Y4</strain>
    </source>
</reference>
<sequence length="581" mass="60527">MNRLFGPALLAAVFLPATACMHGQAGSPDGGVTSGDPATRCAALASAMQGRWPGAEVRLISAEYHAAGPAILPPNPMGMPSGPAPLLPEHCELVGSMHERTGVDGQSYAIQFHLRLPAEWNGRFFMQGGGGTNGELGDALGQMGSGPPALAQGYAVLSQDSGHSNRTNSPPEKGGMTSFGMDPQARAEYGGTSLPVTVGAAKALVNSYYGAAPTRSYFVGCSKGGQEGMMLAQRHPALFDGIIAAAPGMSLPRAAIAQAWDTQALAAVSAKPPTPASIASSFSNEDLQLVSSAVLAACDRDDGIADGIVGNFPSCTTAKVKPRLDGLACTGSKDQTCLSTNQIDALVKIHEGPRNSSGSQLYTSFPWDAGWADFGWRIWKMGSPDGSIPSLNVAMGAPALAQIFTTQPTLPGLGLQGSLNYALGFDFDQDAAKIYARDGLFLRSAWDDIGARSPDIAAFAALGHKMIVPHGVSDPAFSVKDTTAWWDETNTQMGGNAANTVRVFPVPGMGHCSGGPATSDYDAFSALVEWVEQGRAPDTITARSTPNTPWPNRSRPLCPWPKIAHYVGTGSAESADSFECR</sequence>
<evidence type="ECO:0000313" key="10">
    <source>
        <dbReference type="Proteomes" id="UP000520156"/>
    </source>
</evidence>
<dbReference type="GO" id="GO:0052689">
    <property type="term" value="F:carboxylic ester hydrolase activity"/>
    <property type="evidence" value="ECO:0007669"/>
    <property type="project" value="UniProtKB-KW"/>
</dbReference>